<dbReference type="InterPro" id="IPR046536">
    <property type="entry name" value="DUF6601"/>
</dbReference>
<sequence>MLPAAYPDPTDVPFSGLVEDLKFNEDLKVVEEQTRKMLKAVDPNKNFLPGQPRICLDDGPKDGKDPLLLYLDESHKTDKLDELLPYMRFIFVQTPSHEHIMPLHHQAAHARDVKVTENPGLHLVWYHEIIYVKPIPAYFYSPAFWEYLENTGEKDKTLYKACVGFMRSYYMLIKYEIDFKEACKLGLIPRKGKGKGRLPSYEEWCRFIMPFARVGDKHVNYRYNYGELRLTRINNTAMFFRFRLAYYHIYPQWGSFLEHTLAPIITIFVVCSVLLDSMQVVLTAIAMVNSPPDGVWPRFVDASIWFPVVVMLSIAAILLVTLLCVGIMGAKDFLRGNRVRREKKRGVTNVGIRTHGMVW</sequence>
<feature type="transmembrane region" description="Helical" evidence="1">
    <location>
        <begin position="305"/>
        <end position="330"/>
    </location>
</feature>
<keyword evidence="1" id="KW-1133">Transmembrane helix</keyword>
<protein>
    <submittedName>
        <fullName evidence="2">Uncharacterized protein</fullName>
    </submittedName>
</protein>
<organism evidence="2 3">
    <name type="scientific">Chaetomium fimeti</name>
    <dbReference type="NCBI Taxonomy" id="1854472"/>
    <lineage>
        <taxon>Eukaryota</taxon>
        <taxon>Fungi</taxon>
        <taxon>Dikarya</taxon>
        <taxon>Ascomycota</taxon>
        <taxon>Pezizomycotina</taxon>
        <taxon>Sordariomycetes</taxon>
        <taxon>Sordariomycetidae</taxon>
        <taxon>Sordariales</taxon>
        <taxon>Chaetomiaceae</taxon>
        <taxon>Chaetomium</taxon>
    </lineage>
</organism>
<dbReference type="AlphaFoldDB" id="A0AAE0HQ39"/>
<dbReference type="RefSeq" id="XP_062664169.1">
    <property type="nucleotide sequence ID" value="XM_062805036.1"/>
</dbReference>
<dbReference type="PANTHER" id="PTHR34414">
    <property type="entry name" value="HET DOMAIN-CONTAINING PROTEIN-RELATED"/>
    <property type="match status" value="1"/>
</dbReference>
<keyword evidence="1" id="KW-0472">Membrane</keyword>
<proteinExistence type="predicted"/>
<evidence type="ECO:0000313" key="3">
    <source>
        <dbReference type="Proteomes" id="UP001278766"/>
    </source>
</evidence>
<dbReference type="Pfam" id="PF20246">
    <property type="entry name" value="DUF6601"/>
    <property type="match status" value="1"/>
</dbReference>
<dbReference type="GeneID" id="87841984"/>
<keyword evidence="1" id="KW-0812">Transmembrane</keyword>
<feature type="transmembrane region" description="Helical" evidence="1">
    <location>
        <begin position="261"/>
        <end position="285"/>
    </location>
</feature>
<gene>
    <name evidence="2" type="ORF">B0H64DRAFT_414500</name>
</gene>
<dbReference type="PANTHER" id="PTHR34414:SF1">
    <property type="entry name" value="SUBTILISIN-LIKE SERINE PROTEASE"/>
    <property type="match status" value="1"/>
</dbReference>
<name>A0AAE0HQ39_9PEZI</name>
<comment type="caution">
    <text evidence="2">The sequence shown here is derived from an EMBL/GenBank/DDBJ whole genome shotgun (WGS) entry which is preliminary data.</text>
</comment>
<reference evidence="2" key="2">
    <citation type="submission" date="2023-06" db="EMBL/GenBank/DDBJ databases">
        <authorList>
            <consortium name="Lawrence Berkeley National Laboratory"/>
            <person name="Haridas S."/>
            <person name="Hensen N."/>
            <person name="Bonometti L."/>
            <person name="Westerberg I."/>
            <person name="Brannstrom I.O."/>
            <person name="Guillou S."/>
            <person name="Cros-Aarteil S."/>
            <person name="Calhoun S."/>
            <person name="Kuo A."/>
            <person name="Mondo S."/>
            <person name="Pangilinan J."/>
            <person name="Riley R."/>
            <person name="Labutti K."/>
            <person name="Andreopoulos B."/>
            <person name="Lipzen A."/>
            <person name="Chen C."/>
            <person name="Yanf M."/>
            <person name="Daum C."/>
            <person name="Ng V."/>
            <person name="Clum A."/>
            <person name="Steindorff A."/>
            <person name="Ohm R."/>
            <person name="Martin F."/>
            <person name="Silar P."/>
            <person name="Natvig D."/>
            <person name="Lalanne C."/>
            <person name="Gautier V."/>
            <person name="Ament-Velasquez S.L."/>
            <person name="Kruys A."/>
            <person name="Hutchinson M.I."/>
            <person name="Powell A.J."/>
            <person name="Barry K."/>
            <person name="Miller A.N."/>
            <person name="Grigoriev I.V."/>
            <person name="Debuchy R."/>
            <person name="Gladieux P."/>
            <person name="Thoren M.H."/>
            <person name="Johannesson H."/>
        </authorList>
    </citation>
    <scope>NUCLEOTIDE SEQUENCE</scope>
    <source>
        <strain evidence="2">CBS 168.71</strain>
    </source>
</reference>
<keyword evidence="3" id="KW-1185">Reference proteome</keyword>
<evidence type="ECO:0000313" key="2">
    <source>
        <dbReference type="EMBL" id="KAK3300655.1"/>
    </source>
</evidence>
<dbReference type="EMBL" id="JAUEPN010000001">
    <property type="protein sequence ID" value="KAK3300655.1"/>
    <property type="molecule type" value="Genomic_DNA"/>
</dbReference>
<reference evidence="2" key="1">
    <citation type="journal article" date="2023" name="Mol. Phylogenet. Evol.">
        <title>Genome-scale phylogeny and comparative genomics of the fungal order Sordariales.</title>
        <authorList>
            <person name="Hensen N."/>
            <person name="Bonometti L."/>
            <person name="Westerberg I."/>
            <person name="Brannstrom I.O."/>
            <person name="Guillou S."/>
            <person name="Cros-Aarteil S."/>
            <person name="Calhoun S."/>
            <person name="Haridas S."/>
            <person name="Kuo A."/>
            <person name="Mondo S."/>
            <person name="Pangilinan J."/>
            <person name="Riley R."/>
            <person name="LaButti K."/>
            <person name="Andreopoulos B."/>
            <person name="Lipzen A."/>
            <person name="Chen C."/>
            <person name="Yan M."/>
            <person name="Daum C."/>
            <person name="Ng V."/>
            <person name="Clum A."/>
            <person name="Steindorff A."/>
            <person name="Ohm R.A."/>
            <person name="Martin F."/>
            <person name="Silar P."/>
            <person name="Natvig D.O."/>
            <person name="Lalanne C."/>
            <person name="Gautier V."/>
            <person name="Ament-Velasquez S.L."/>
            <person name="Kruys A."/>
            <person name="Hutchinson M.I."/>
            <person name="Powell A.J."/>
            <person name="Barry K."/>
            <person name="Miller A.N."/>
            <person name="Grigoriev I.V."/>
            <person name="Debuchy R."/>
            <person name="Gladieux P."/>
            <person name="Hiltunen Thoren M."/>
            <person name="Johannesson H."/>
        </authorList>
    </citation>
    <scope>NUCLEOTIDE SEQUENCE</scope>
    <source>
        <strain evidence="2">CBS 168.71</strain>
    </source>
</reference>
<dbReference type="Proteomes" id="UP001278766">
    <property type="component" value="Unassembled WGS sequence"/>
</dbReference>
<accession>A0AAE0HQ39</accession>
<evidence type="ECO:0000256" key="1">
    <source>
        <dbReference type="SAM" id="Phobius"/>
    </source>
</evidence>